<keyword evidence="1" id="KW-0238">DNA-binding</keyword>
<evidence type="ECO:0000259" key="2">
    <source>
        <dbReference type="PROSITE" id="PS50118"/>
    </source>
</evidence>
<feature type="DNA-binding region" description="HMG box" evidence="1">
    <location>
        <begin position="6"/>
        <end position="53"/>
    </location>
</feature>
<dbReference type="Pfam" id="PF00505">
    <property type="entry name" value="HMG_box"/>
    <property type="match status" value="1"/>
</dbReference>
<evidence type="ECO:0000256" key="1">
    <source>
        <dbReference type="PROSITE-ProRule" id="PRU00267"/>
    </source>
</evidence>
<dbReference type="EMBL" id="KV784384">
    <property type="protein sequence ID" value="OEU07794.1"/>
    <property type="molecule type" value="Genomic_DNA"/>
</dbReference>
<dbReference type="KEGG" id="fcy:FRACYDRAFT_145148"/>
<accession>A0A1E7EPL4</accession>
<evidence type="ECO:0000313" key="4">
    <source>
        <dbReference type="Proteomes" id="UP000095751"/>
    </source>
</evidence>
<feature type="non-terminal residue" evidence="3">
    <location>
        <position position="1"/>
    </location>
</feature>
<dbReference type="GO" id="GO:0003677">
    <property type="term" value="F:DNA binding"/>
    <property type="evidence" value="ECO:0007669"/>
    <property type="project" value="UniProtKB-UniRule"/>
</dbReference>
<dbReference type="Proteomes" id="UP000095751">
    <property type="component" value="Unassembled WGS sequence"/>
</dbReference>
<keyword evidence="1" id="KW-0539">Nucleus</keyword>
<dbReference type="SUPFAM" id="SSF47095">
    <property type="entry name" value="HMG-box"/>
    <property type="match status" value="1"/>
</dbReference>
<dbReference type="GO" id="GO:0005634">
    <property type="term" value="C:nucleus"/>
    <property type="evidence" value="ECO:0007669"/>
    <property type="project" value="UniProtKB-UniRule"/>
</dbReference>
<organism evidence="3 4">
    <name type="scientific">Fragilariopsis cylindrus CCMP1102</name>
    <dbReference type="NCBI Taxonomy" id="635003"/>
    <lineage>
        <taxon>Eukaryota</taxon>
        <taxon>Sar</taxon>
        <taxon>Stramenopiles</taxon>
        <taxon>Ochrophyta</taxon>
        <taxon>Bacillariophyta</taxon>
        <taxon>Bacillariophyceae</taxon>
        <taxon>Bacillariophycidae</taxon>
        <taxon>Bacillariales</taxon>
        <taxon>Bacillariaceae</taxon>
        <taxon>Fragilariopsis</taxon>
    </lineage>
</organism>
<dbReference type="InParanoid" id="A0A1E7EPL4"/>
<protein>
    <recommendedName>
        <fullName evidence="2">HMG box domain-containing protein</fullName>
    </recommendedName>
</protein>
<dbReference type="InterPro" id="IPR009071">
    <property type="entry name" value="HMG_box_dom"/>
</dbReference>
<reference evidence="3 4" key="1">
    <citation type="submission" date="2016-09" db="EMBL/GenBank/DDBJ databases">
        <title>Extensive genetic diversity and differential bi-allelic expression allows diatom success in the polar Southern Ocean.</title>
        <authorList>
            <consortium name="DOE Joint Genome Institute"/>
            <person name="Mock T."/>
            <person name="Otillar R.P."/>
            <person name="Strauss J."/>
            <person name="Dupont C."/>
            <person name="Frickenhaus S."/>
            <person name="Maumus F."/>
            <person name="Mcmullan M."/>
            <person name="Sanges R."/>
            <person name="Schmutz J."/>
            <person name="Toseland A."/>
            <person name="Valas R."/>
            <person name="Veluchamy A."/>
            <person name="Ward B.J."/>
            <person name="Allen A."/>
            <person name="Barry K."/>
            <person name="Falciatore A."/>
            <person name="Ferrante M."/>
            <person name="Fortunato A.E."/>
            <person name="Gloeckner G."/>
            <person name="Gruber A."/>
            <person name="Hipkin R."/>
            <person name="Janech M."/>
            <person name="Kroth P."/>
            <person name="Leese F."/>
            <person name="Lindquist E."/>
            <person name="Lyon B.R."/>
            <person name="Martin J."/>
            <person name="Mayer C."/>
            <person name="Parker M."/>
            <person name="Quesneville H."/>
            <person name="Raymond J."/>
            <person name="Uhlig C."/>
            <person name="Valentin K.U."/>
            <person name="Worden A.Z."/>
            <person name="Armbrust E.V."/>
            <person name="Bowler C."/>
            <person name="Green B."/>
            <person name="Moulton V."/>
            <person name="Van Oosterhout C."/>
            <person name="Grigoriev I."/>
        </authorList>
    </citation>
    <scope>NUCLEOTIDE SEQUENCE [LARGE SCALE GENOMIC DNA]</scope>
    <source>
        <strain evidence="3 4">CCMP1102</strain>
    </source>
</reference>
<evidence type="ECO:0000313" key="3">
    <source>
        <dbReference type="EMBL" id="OEU07794.1"/>
    </source>
</evidence>
<dbReference type="PROSITE" id="PS50118">
    <property type="entry name" value="HMG_BOX_2"/>
    <property type="match status" value="1"/>
</dbReference>
<dbReference type="Gene3D" id="1.10.30.10">
    <property type="entry name" value="High mobility group box domain"/>
    <property type="match status" value="1"/>
</dbReference>
<dbReference type="OrthoDB" id="1919336at2759"/>
<name>A0A1E7EPL4_9STRA</name>
<feature type="non-terminal residue" evidence="3">
    <location>
        <position position="53"/>
    </location>
</feature>
<dbReference type="AlphaFoldDB" id="A0A1E7EPL4"/>
<sequence>KDPLAPKIPRSAFLSFSNSNRSKVKSENEDSTYAEITGILATMWKETCPREER</sequence>
<proteinExistence type="predicted"/>
<keyword evidence="4" id="KW-1185">Reference proteome</keyword>
<feature type="domain" description="HMG box" evidence="2">
    <location>
        <begin position="6"/>
        <end position="53"/>
    </location>
</feature>
<gene>
    <name evidence="3" type="ORF">FRACYDRAFT_145148</name>
</gene>
<dbReference type="InterPro" id="IPR036910">
    <property type="entry name" value="HMG_box_dom_sf"/>
</dbReference>